<reference evidence="1 2" key="1">
    <citation type="submission" date="2024-04" db="EMBL/GenBank/DDBJ databases">
        <title>Novel genus in family Flammeovirgaceae.</title>
        <authorList>
            <person name="Nguyen T.H."/>
            <person name="Vuong T.Q."/>
            <person name="Le H."/>
            <person name="Kim S.-G."/>
        </authorList>
    </citation>
    <scope>NUCLEOTIDE SEQUENCE [LARGE SCALE GENOMIC DNA]</scope>
    <source>
        <strain evidence="1 2">JCM 23209</strain>
    </source>
</reference>
<organism evidence="1 2">
    <name type="scientific">Rapidithrix thailandica</name>
    <dbReference type="NCBI Taxonomy" id="413964"/>
    <lineage>
        <taxon>Bacteria</taxon>
        <taxon>Pseudomonadati</taxon>
        <taxon>Bacteroidota</taxon>
        <taxon>Cytophagia</taxon>
        <taxon>Cytophagales</taxon>
        <taxon>Flammeovirgaceae</taxon>
        <taxon>Rapidithrix</taxon>
    </lineage>
</organism>
<protein>
    <submittedName>
        <fullName evidence="1">Uncharacterized protein</fullName>
    </submittedName>
</protein>
<evidence type="ECO:0000313" key="1">
    <source>
        <dbReference type="EMBL" id="MEN7547887.1"/>
    </source>
</evidence>
<dbReference type="AlphaFoldDB" id="A0AAW9RSI7"/>
<sequence>MNILNPLSRLERPKGKNRCSICNALNIYMHLFGPDWKGYSKYIQHKGKLVRTAALIPRGEARAKDKLTMEQVNADVFFKNDSLYSLVWDPQGFYLWKSDSLFVKKVKDWKVIKAITIRKLDWDYPPIARLSFIEGETLYRTLKDPEMLKGNFKVFSQEGEIYFLNRISGKLYWLAAKKVYELGEVDMENYPELNDRKLFIENWDTGELVFLAPVRWKKRLFKTVPRPKVSVMSKEEIAEKYPMLAGA</sequence>
<proteinExistence type="predicted"/>
<gene>
    <name evidence="1" type="ORF">AAG747_08205</name>
</gene>
<dbReference type="Proteomes" id="UP001403385">
    <property type="component" value="Unassembled WGS sequence"/>
</dbReference>
<dbReference type="EMBL" id="JBDKWZ010000004">
    <property type="protein sequence ID" value="MEN7547887.1"/>
    <property type="molecule type" value="Genomic_DNA"/>
</dbReference>
<name>A0AAW9RSI7_9BACT</name>
<evidence type="ECO:0000313" key="2">
    <source>
        <dbReference type="Proteomes" id="UP001403385"/>
    </source>
</evidence>
<accession>A0AAW9RSI7</accession>
<keyword evidence="2" id="KW-1185">Reference proteome</keyword>
<comment type="caution">
    <text evidence="1">The sequence shown here is derived from an EMBL/GenBank/DDBJ whole genome shotgun (WGS) entry which is preliminary data.</text>
</comment>
<dbReference type="RefSeq" id="WP_346820668.1">
    <property type="nucleotide sequence ID" value="NZ_JBDKWZ010000004.1"/>
</dbReference>